<feature type="region of interest" description="Disordered" evidence="2">
    <location>
        <begin position="398"/>
        <end position="432"/>
    </location>
</feature>
<sequence>MRTQLEGMGLDYKAPDFGGKAPSRPKKGTSKKGKNKSSSSGVKADAPAASRKSKGRSSPRRTNTQKAPIVSLVEEEEVAPSVVQPEDRAPSVDIPSDAELDIDDVPLGHKLKRKNVEGDAQVPSKRQRTSAEERVPEFVEKWLQPPRHRVNIACSDRSALERGSALGFAFHAAEVLRAPSDVQGANLWGEVARMATQMLLLAKNGALASEALRMGENEAANSLSVMRDDLATAQRRQAELVQACKDANLEAAKAISLVQKSIDEEKQRLKSEHEAQLESVKRAHHEAMAKLVKERDDLDKEAGAQRSEIDLLTEEKMALEKEKKILTRENKRRQEELEALKQGKATETAPVSDMALKAQASLNSILILKRKLEADHPTINWDVKEMANFVIDFMASGRPVVDPAPAPPQEPEDEGEDSGSSSESGDESSGEE</sequence>
<dbReference type="Proteomes" id="UP001497516">
    <property type="component" value="Chromosome 9"/>
</dbReference>
<gene>
    <name evidence="3" type="ORF">LTRI10_LOCUS51835</name>
</gene>
<dbReference type="AlphaFoldDB" id="A0AAV2GPE6"/>
<accession>A0AAV2GPE6</accession>
<feature type="coiled-coil region" evidence="1">
    <location>
        <begin position="230"/>
        <end position="343"/>
    </location>
</feature>
<feature type="compositionally biased region" description="Basic residues" evidence="2">
    <location>
        <begin position="23"/>
        <end position="35"/>
    </location>
</feature>
<dbReference type="EMBL" id="OZ034822">
    <property type="protein sequence ID" value="CAL1412549.1"/>
    <property type="molecule type" value="Genomic_DNA"/>
</dbReference>
<feature type="region of interest" description="Disordered" evidence="2">
    <location>
        <begin position="1"/>
        <end position="99"/>
    </location>
</feature>
<protein>
    <submittedName>
        <fullName evidence="3">Uncharacterized protein</fullName>
    </submittedName>
</protein>
<feature type="compositionally biased region" description="Low complexity" evidence="2">
    <location>
        <begin position="36"/>
        <end position="50"/>
    </location>
</feature>
<evidence type="ECO:0000256" key="2">
    <source>
        <dbReference type="SAM" id="MobiDB-lite"/>
    </source>
</evidence>
<proteinExistence type="predicted"/>
<evidence type="ECO:0000256" key="1">
    <source>
        <dbReference type="SAM" id="Coils"/>
    </source>
</evidence>
<keyword evidence="1" id="KW-0175">Coiled coil</keyword>
<organism evidence="3 4">
    <name type="scientific">Linum trigynum</name>
    <dbReference type="NCBI Taxonomy" id="586398"/>
    <lineage>
        <taxon>Eukaryota</taxon>
        <taxon>Viridiplantae</taxon>
        <taxon>Streptophyta</taxon>
        <taxon>Embryophyta</taxon>
        <taxon>Tracheophyta</taxon>
        <taxon>Spermatophyta</taxon>
        <taxon>Magnoliopsida</taxon>
        <taxon>eudicotyledons</taxon>
        <taxon>Gunneridae</taxon>
        <taxon>Pentapetalae</taxon>
        <taxon>rosids</taxon>
        <taxon>fabids</taxon>
        <taxon>Malpighiales</taxon>
        <taxon>Linaceae</taxon>
        <taxon>Linum</taxon>
    </lineage>
</organism>
<keyword evidence="4" id="KW-1185">Reference proteome</keyword>
<reference evidence="3 4" key="1">
    <citation type="submission" date="2024-04" db="EMBL/GenBank/DDBJ databases">
        <authorList>
            <person name="Fracassetti M."/>
        </authorList>
    </citation>
    <scope>NUCLEOTIDE SEQUENCE [LARGE SCALE GENOMIC DNA]</scope>
</reference>
<evidence type="ECO:0000313" key="3">
    <source>
        <dbReference type="EMBL" id="CAL1412549.1"/>
    </source>
</evidence>
<name>A0AAV2GPE6_9ROSI</name>
<evidence type="ECO:0000313" key="4">
    <source>
        <dbReference type="Proteomes" id="UP001497516"/>
    </source>
</evidence>